<accession>A0A6A6WP27</accession>
<evidence type="ECO:0000313" key="3">
    <source>
        <dbReference type="Proteomes" id="UP000799757"/>
    </source>
</evidence>
<feature type="region of interest" description="Disordered" evidence="1">
    <location>
        <begin position="36"/>
        <end position="61"/>
    </location>
</feature>
<keyword evidence="3" id="KW-1185">Reference proteome</keyword>
<dbReference type="Proteomes" id="UP000799757">
    <property type="component" value="Unassembled WGS sequence"/>
</dbReference>
<dbReference type="AlphaFoldDB" id="A0A6A6WP27"/>
<sequence length="403" mass="45556">MEHNLHDAICLLALIAQRPRDLNRLLGNIHEQNPEVLASSSNTNDSDLSDSDSNVDEDSNADFEDFEGVSELSNTDGDVSNEVYISDLRNKVLDRLAETLARFKTDRRHKGLALDSKHVASTMMVTYGYGKKVQFICSKNEGLDQENSYSGLGDDTSFLASWKRHIEFIANKGEEALQHKSLLFELLLNYQRRRITFYLKNLQALFDRGQTPASKEQPETNKLTTLSLLRLPQATSKKWEDTEGNNFRFPIHSATGFDVESDVVVTCDSFRDAKADVYNLFDLIQRACCLDIAINNTSPFAEPETFLLKELLETMHKLWKNVRHQSVIKTELRVRLHGTTASRKLEKGALIAMMFLVRIHSSAATFILAAETMPMFKNIKCILSKSQRSVSKSVFTGHSVDGR</sequence>
<protein>
    <submittedName>
        <fullName evidence="2">Uncharacterized protein</fullName>
    </submittedName>
</protein>
<reference evidence="2" key="1">
    <citation type="journal article" date="2020" name="Stud. Mycol.">
        <title>101 Dothideomycetes genomes: a test case for predicting lifestyles and emergence of pathogens.</title>
        <authorList>
            <person name="Haridas S."/>
            <person name="Albert R."/>
            <person name="Binder M."/>
            <person name="Bloem J."/>
            <person name="Labutti K."/>
            <person name="Salamov A."/>
            <person name="Andreopoulos B."/>
            <person name="Baker S."/>
            <person name="Barry K."/>
            <person name="Bills G."/>
            <person name="Bluhm B."/>
            <person name="Cannon C."/>
            <person name="Castanera R."/>
            <person name="Culley D."/>
            <person name="Daum C."/>
            <person name="Ezra D."/>
            <person name="Gonzalez J."/>
            <person name="Henrissat B."/>
            <person name="Kuo A."/>
            <person name="Liang C."/>
            <person name="Lipzen A."/>
            <person name="Lutzoni F."/>
            <person name="Magnuson J."/>
            <person name="Mondo S."/>
            <person name="Nolan M."/>
            <person name="Ohm R."/>
            <person name="Pangilinan J."/>
            <person name="Park H.-J."/>
            <person name="Ramirez L."/>
            <person name="Alfaro M."/>
            <person name="Sun H."/>
            <person name="Tritt A."/>
            <person name="Yoshinaga Y."/>
            <person name="Zwiers L.-H."/>
            <person name="Turgeon B."/>
            <person name="Goodwin S."/>
            <person name="Spatafora J."/>
            <person name="Crous P."/>
            <person name="Grigoriev I."/>
        </authorList>
    </citation>
    <scope>NUCLEOTIDE SEQUENCE</scope>
    <source>
        <strain evidence="2">CBS 109.77</strain>
    </source>
</reference>
<proteinExistence type="predicted"/>
<organism evidence="2 3">
    <name type="scientific">Melanomma pulvis-pyrius CBS 109.77</name>
    <dbReference type="NCBI Taxonomy" id="1314802"/>
    <lineage>
        <taxon>Eukaryota</taxon>
        <taxon>Fungi</taxon>
        <taxon>Dikarya</taxon>
        <taxon>Ascomycota</taxon>
        <taxon>Pezizomycotina</taxon>
        <taxon>Dothideomycetes</taxon>
        <taxon>Pleosporomycetidae</taxon>
        <taxon>Pleosporales</taxon>
        <taxon>Melanommataceae</taxon>
        <taxon>Melanomma</taxon>
    </lineage>
</organism>
<dbReference type="OrthoDB" id="5362287at2759"/>
<gene>
    <name evidence="2" type="ORF">K505DRAFT_344417</name>
</gene>
<feature type="compositionally biased region" description="Acidic residues" evidence="1">
    <location>
        <begin position="47"/>
        <end position="61"/>
    </location>
</feature>
<evidence type="ECO:0000313" key="2">
    <source>
        <dbReference type="EMBL" id="KAF2785723.1"/>
    </source>
</evidence>
<dbReference type="EMBL" id="MU002710">
    <property type="protein sequence ID" value="KAF2785723.1"/>
    <property type="molecule type" value="Genomic_DNA"/>
</dbReference>
<evidence type="ECO:0000256" key="1">
    <source>
        <dbReference type="SAM" id="MobiDB-lite"/>
    </source>
</evidence>
<name>A0A6A6WP27_9PLEO</name>